<keyword evidence="6" id="KW-0539">Nucleus</keyword>
<dbReference type="PANTHER" id="PTHR12801">
    <property type="entry name" value="RNA EXONUCLEASE REXO1 / RECO3 FAMILY MEMBER-RELATED"/>
    <property type="match status" value="1"/>
</dbReference>
<accession>A0A1U8B432</accession>
<dbReference type="OMA" id="YPIDYSF"/>
<protein>
    <submittedName>
        <fullName evidence="11">Small RNA degrading nuclease 1-like isoform X1</fullName>
    </submittedName>
</protein>
<evidence type="ECO:0000256" key="3">
    <source>
        <dbReference type="ARBA" id="ARBA00022722"/>
    </source>
</evidence>
<keyword evidence="4" id="KW-0378">Hydrolase</keyword>
<evidence type="ECO:0000313" key="11">
    <source>
        <dbReference type="RefSeq" id="XP_010270842.1"/>
    </source>
</evidence>
<evidence type="ECO:0000259" key="9">
    <source>
        <dbReference type="SMART" id="SM00479"/>
    </source>
</evidence>
<dbReference type="Pfam" id="PF00929">
    <property type="entry name" value="RNase_T"/>
    <property type="match status" value="1"/>
</dbReference>
<feature type="domain" description="Exonuclease" evidence="9">
    <location>
        <begin position="144"/>
        <end position="305"/>
    </location>
</feature>
<dbReference type="STRING" id="4432.A0A1U8B432"/>
<dbReference type="CDD" id="cd06145">
    <property type="entry name" value="REX1_like"/>
    <property type="match status" value="1"/>
</dbReference>
<dbReference type="SUPFAM" id="SSF53098">
    <property type="entry name" value="Ribonuclease H-like"/>
    <property type="match status" value="1"/>
</dbReference>
<dbReference type="InterPro" id="IPR012337">
    <property type="entry name" value="RNaseH-like_sf"/>
</dbReference>
<dbReference type="FunFam" id="3.30.420.10:FF:000080">
    <property type="entry name" value="Small RNA degrading nuclease 3"/>
    <property type="match status" value="1"/>
</dbReference>
<reference evidence="11" key="1">
    <citation type="submission" date="2025-08" db="UniProtKB">
        <authorList>
            <consortium name="RefSeq"/>
        </authorList>
    </citation>
    <scope>IDENTIFICATION</scope>
</reference>
<sequence length="494" mass="55960">MDEKIACAEKEVLVEIVRLAQRRGMKGAAGGWKEFLDHYDKKLGSSLSDPARRSIDVLAAFLKTFTKEEDLKIFAKILQCHSNRKAIKSLSKNSPDLESPQQRLVRLTLEHPQYPIYYSFPSYNEQEWVVTNLGKISKIANSNEMFAVDCEMVLCEDNTEAVVQVCVVDHNLKVKINELVNPNKAVADYRTDITGISAKDLDGVTCTLADVQRSLKKLLKHGAILIGHSLNSDLEALKLDHARVIDTSFIFKYINAPVTRRPSLNNLCKSVLGHEVRKQGAQHNCLDDAFAAMKLVLAKLEKGFNEGITMPHEDIPETELAKLLIHGIPVEVPSKELKRIFPTDYMVEFQPNLKVRGQKYSTFAIFKDAQEASQAFERIEGIREKDSRGRPQKFISFQLSTGATTSLYVRKMATDDLDPSVESKKRLLQEERIINETKKSKMMTAEESKPSTESNQCEHLIKEIERLKEELSKREEENRNLQTIMAALIRKSGL</sequence>
<keyword evidence="3" id="KW-0540">Nuclease</keyword>
<keyword evidence="8" id="KW-0175">Coiled coil</keyword>
<evidence type="ECO:0000256" key="6">
    <source>
        <dbReference type="ARBA" id="ARBA00023242"/>
    </source>
</evidence>
<dbReference type="Gene3D" id="3.30.420.10">
    <property type="entry name" value="Ribonuclease H-like superfamily/Ribonuclease H"/>
    <property type="match status" value="1"/>
</dbReference>
<gene>
    <name evidence="11" type="primary">LOC104607051</name>
</gene>
<dbReference type="RefSeq" id="XP_010270842.1">
    <property type="nucleotide sequence ID" value="XM_010272540.2"/>
</dbReference>
<dbReference type="InterPro" id="IPR013520">
    <property type="entry name" value="Ribonucl_H"/>
</dbReference>
<dbReference type="FunCoup" id="A0A1U8B432">
    <property type="interactions" value="1921"/>
</dbReference>
<dbReference type="GO" id="GO:0003676">
    <property type="term" value="F:nucleic acid binding"/>
    <property type="evidence" value="ECO:0007669"/>
    <property type="project" value="InterPro"/>
</dbReference>
<dbReference type="InterPro" id="IPR036397">
    <property type="entry name" value="RNaseH_sf"/>
</dbReference>
<keyword evidence="5" id="KW-0269">Exonuclease</keyword>
<evidence type="ECO:0000313" key="10">
    <source>
        <dbReference type="Proteomes" id="UP000189703"/>
    </source>
</evidence>
<dbReference type="InterPro" id="IPR047021">
    <property type="entry name" value="REXO1/3/4-like"/>
</dbReference>
<dbReference type="GeneID" id="104607051"/>
<dbReference type="GO" id="GO:0005634">
    <property type="term" value="C:nucleus"/>
    <property type="evidence" value="ECO:0000318"/>
    <property type="project" value="GO_Central"/>
</dbReference>
<dbReference type="PANTHER" id="PTHR12801:SF115">
    <property type="entry name" value="FI18136P1-RELATED"/>
    <property type="match status" value="1"/>
</dbReference>
<evidence type="ECO:0000256" key="8">
    <source>
        <dbReference type="SAM" id="Coils"/>
    </source>
</evidence>
<evidence type="ECO:0000256" key="7">
    <source>
        <dbReference type="ARBA" id="ARBA00053817"/>
    </source>
</evidence>
<name>A0A1U8B432_NELNU</name>
<comment type="function">
    <text evidence="7">3'-5' exonuclease degrading single-stranded small RNAs.</text>
</comment>
<dbReference type="Proteomes" id="UP000189703">
    <property type="component" value="Unplaced"/>
</dbReference>
<dbReference type="eggNOG" id="KOG2248">
    <property type="taxonomic scope" value="Eukaryota"/>
</dbReference>
<dbReference type="InterPro" id="IPR034922">
    <property type="entry name" value="REX1-like_exo"/>
</dbReference>
<evidence type="ECO:0000256" key="5">
    <source>
        <dbReference type="ARBA" id="ARBA00022839"/>
    </source>
</evidence>
<comment type="similarity">
    <text evidence="2">Belongs to the REXO1/REXO3 family.</text>
</comment>
<keyword evidence="10" id="KW-1185">Reference proteome</keyword>
<evidence type="ECO:0000256" key="4">
    <source>
        <dbReference type="ARBA" id="ARBA00022801"/>
    </source>
</evidence>
<comment type="subcellular location">
    <subcellularLocation>
        <location evidence="1">Nucleus</location>
    </subcellularLocation>
</comment>
<organism evidence="10 11">
    <name type="scientific">Nelumbo nucifera</name>
    <name type="common">Sacred lotus</name>
    <dbReference type="NCBI Taxonomy" id="4432"/>
    <lineage>
        <taxon>Eukaryota</taxon>
        <taxon>Viridiplantae</taxon>
        <taxon>Streptophyta</taxon>
        <taxon>Embryophyta</taxon>
        <taxon>Tracheophyta</taxon>
        <taxon>Spermatophyta</taxon>
        <taxon>Magnoliopsida</taxon>
        <taxon>Proteales</taxon>
        <taxon>Nelumbonaceae</taxon>
        <taxon>Nelumbo</taxon>
    </lineage>
</organism>
<dbReference type="GO" id="GO:0004527">
    <property type="term" value="F:exonuclease activity"/>
    <property type="evidence" value="ECO:0000318"/>
    <property type="project" value="GO_Central"/>
</dbReference>
<dbReference type="GO" id="GO:0031125">
    <property type="term" value="P:rRNA 3'-end processing"/>
    <property type="evidence" value="ECO:0000318"/>
    <property type="project" value="GO_Central"/>
</dbReference>
<dbReference type="InParanoid" id="A0A1U8B432"/>
<dbReference type="OrthoDB" id="16516at2759"/>
<evidence type="ECO:0000256" key="1">
    <source>
        <dbReference type="ARBA" id="ARBA00004123"/>
    </source>
</evidence>
<proteinExistence type="inferred from homology"/>
<evidence type="ECO:0000256" key="2">
    <source>
        <dbReference type="ARBA" id="ARBA00006357"/>
    </source>
</evidence>
<dbReference type="KEGG" id="nnu:104607051"/>
<dbReference type="AlphaFoldDB" id="A0A1U8B432"/>
<feature type="coiled-coil region" evidence="8">
    <location>
        <begin position="454"/>
        <end position="491"/>
    </location>
</feature>
<dbReference type="SMART" id="SM00479">
    <property type="entry name" value="EXOIII"/>
    <property type="match status" value="1"/>
</dbReference>